<reference evidence="2" key="1">
    <citation type="journal article" date="2018" name="Genome Biol. Evol.">
        <title>Genomics and development of Lentinus tigrinus, a white-rot wood-decaying mushroom with dimorphic fruiting bodies.</title>
        <authorList>
            <person name="Wu B."/>
            <person name="Xu Z."/>
            <person name="Knudson A."/>
            <person name="Carlson A."/>
            <person name="Chen N."/>
            <person name="Kovaka S."/>
            <person name="LaButti K."/>
            <person name="Lipzen A."/>
            <person name="Pennachio C."/>
            <person name="Riley R."/>
            <person name="Schakwitz W."/>
            <person name="Umezawa K."/>
            <person name="Ohm R.A."/>
            <person name="Grigoriev I.V."/>
            <person name="Nagy L.G."/>
            <person name="Gibbons J."/>
            <person name="Hibbett D."/>
        </authorList>
    </citation>
    <scope>NUCLEOTIDE SEQUENCE [LARGE SCALE GENOMIC DNA]</scope>
    <source>
        <strain evidence="2">ALCF2SS1-6</strain>
    </source>
</reference>
<dbReference type="AlphaFoldDB" id="A0A5C2S1S3"/>
<protein>
    <submittedName>
        <fullName evidence="2">Uncharacterized protein</fullName>
    </submittedName>
</protein>
<keyword evidence="1" id="KW-1133">Transmembrane helix</keyword>
<keyword evidence="3" id="KW-1185">Reference proteome</keyword>
<gene>
    <name evidence="2" type="ORF">L227DRAFT_655353</name>
</gene>
<organism evidence="2 3">
    <name type="scientific">Lentinus tigrinus ALCF2SS1-6</name>
    <dbReference type="NCBI Taxonomy" id="1328759"/>
    <lineage>
        <taxon>Eukaryota</taxon>
        <taxon>Fungi</taxon>
        <taxon>Dikarya</taxon>
        <taxon>Basidiomycota</taxon>
        <taxon>Agaricomycotina</taxon>
        <taxon>Agaricomycetes</taxon>
        <taxon>Polyporales</taxon>
        <taxon>Polyporaceae</taxon>
        <taxon>Lentinus</taxon>
    </lineage>
</organism>
<evidence type="ECO:0000313" key="3">
    <source>
        <dbReference type="Proteomes" id="UP000313359"/>
    </source>
</evidence>
<sequence length="137" mass="15311">MAALVKSNIDLAVVALGLIVYIQFCIFFYTLTKKVALPNVLQAADNNQTRTLKLLRRGVGVIPLAEHKALLSRYSKLQKLRDPITGYRLRPLAGLHPGVRGWLADVRALREAAEVTFKRYESEDIARVLDGNVNKLV</sequence>
<dbReference type="OrthoDB" id="2744324at2759"/>
<accession>A0A5C2S1S3</accession>
<evidence type="ECO:0000313" key="2">
    <source>
        <dbReference type="EMBL" id="RPD57473.1"/>
    </source>
</evidence>
<name>A0A5C2S1S3_9APHY</name>
<evidence type="ECO:0000256" key="1">
    <source>
        <dbReference type="SAM" id="Phobius"/>
    </source>
</evidence>
<dbReference type="EMBL" id="ML122280">
    <property type="protein sequence ID" value="RPD57473.1"/>
    <property type="molecule type" value="Genomic_DNA"/>
</dbReference>
<keyword evidence="1" id="KW-0472">Membrane</keyword>
<dbReference type="Proteomes" id="UP000313359">
    <property type="component" value="Unassembled WGS sequence"/>
</dbReference>
<proteinExistence type="predicted"/>
<keyword evidence="1" id="KW-0812">Transmembrane</keyword>
<feature type="transmembrane region" description="Helical" evidence="1">
    <location>
        <begin position="12"/>
        <end position="31"/>
    </location>
</feature>